<evidence type="ECO:0000313" key="1">
    <source>
        <dbReference type="EMBL" id="XRI70635.1"/>
    </source>
</evidence>
<reference evidence="1" key="1">
    <citation type="submission" date="2023-06" db="EMBL/GenBank/DDBJ databases">
        <title>Complete and circular genome of Acidithiobacillus ferrianus DSM 107098.</title>
        <authorList>
            <person name="Norris P.R."/>
            <person name="Falagan C."/>
            <person name="Moya-Beltran A."/>
            <person name="Castro M."/>
            <person name="Quatrini R."/>
            <person name="Johnson D.B."/>
        </authorList>
    </citation>
    <scope>NUCLEOTIDE SEQUENCE</scope>
    <source>
        <strain evidence="1">MG</strain>
    </source>
</reference>
<organism evidence="1 2">
    <name type="scientific">Acidithiobacillus ferrianus</name>
    <dbReference type="NCBI Taxonomy" id="2678518"/>
    <lineage>
        <taxon>Bacteria</taxon>
        <taxon>Pseudomonadati</taxon>
        <taxon>Pseudomonadota</taxon>
        <taxon>Acidithiobacillia</taxon>
        <taxon>Acidithiobacillales</taxon>
        <taxon>Acidithiobacillaceae</taxon>
        <taxon>Acidithiobacillus</taxon>
    </lineage>
</organism>
<geneLocation type="plasmid" evidence="1 2">
    <name>p1MG</name>
</geneLocation>
<proteinExistence type="predicted"/>
<name>A0ACD5HB80_9PROT</name>
<dbReference type="Proteomes" id="UP000470022">
    <property type="component" value="Plasmid p1MG"/>
</dbReference>
<keyword evidence="2" id="KW-1185">Reference proteome</keyword>
<keyword evidence="1" id="KW-0614">Plasmid</keyword>
<gene>
    <name evidence="1" type="ORF">GL267_015425</name>
</gene>
<sequence>MANDNGKKKIPPIRKVVAPLPEDAFIDRQIDLFQSFLANSENEREALSNAVDLWDSIPRYSISRTRMNSMRTAEGFLDVLELPFNYRGKQLIAMIYPARIRDKQGKRLSYYPSAREELIEHMLRKIASEQNAGFFDRLKYRSGARFSLYQLRKDLEQQGHGLRYDEIIEGLDILSLSSIEIVSTSDGGEEAFARSTYLAALTGVKRKDYEADRSVRWVAQFHPLVTQSVDRVTYRQFNYQRLMKCSTQLARWLISQLVLKYTQAAITNSFDMRFSTIKRDSVLLNGYTRQRDAVAALDAAWQELKTLGALSTIQKVEQRGDRNKIEDVVYTLFPTQKFSAEQKAANRRQHDAKVEISQVRTNNAQHDLAEMVGKSNPLSQNSGGIGRGPPKTRGE</sequence>
<protein>
    <submittedName>
        <fullName evidence="1">Replication protein</fullName>
    </submittedName>
</protein>
<dbReference type="EMBL" id="CP127524">
    <property type="protein sequence ID" value="XRI70635.1"/>
    <property type="molecule type" value="Genomic_DNA"/>
</dbReference>
<evidence type="ECO:0000313" key="2">
    <source>
        <dbReference type="Proteomes" id="UP000470022"/>
    </source>
</evidence>
<accession>A0ACD5HB80</accession>